<dbReference type="InterPro" id="IPR058240">
    <property type="entry name" value="rSAM_sf"/>
</dbReference>
<gene>
    <name evidence="4" type="ORF">789</name>
</gene>
<dbReference type="InterPro" id="IPR041489">
    <property type="entry name" value="PDZ_6"/>
</dbReference>
<feature type="domain" description="PDZ" evidence="2">
    <location>
        <begin position="5"/>
        <end position="44"/>
    </location>
</feature>
<evidence type="ECO:0000313" key="5">
    <source>
        <dbReference type="Proteomes" id="UP000045545"/>
    </source>
</evidence>
<feature type="domain" description="Putative radical SAM N-terminal" evidence="3">
    <location>
        <begin position="66"/>
        <end position="216"/>
    </location>
</feature>
<evidence type="ECO:0000313" key="4">
    <source>
        <dbReference type="EMBL" id="CFX21161.1"/>
    </source>
</evidence>
<evidence type="ECO:0000259" key="3">
    <source>
        <dbReference type="Pfam" id="PF19238"/>
    </source>
</evidence>
<evidence type="ECO:0000259" key="1">
    <source>
        <dbReference type="Pfam" id="PF04459"/>
    </source>
</evidence>
<dbReference type="Gene3D" id="2.30.42.10">
    <property type="match status" value="1"/>
</dbReference>
<dbReference type="STRING" id="690567.789"/>
<dbReference type="SUPFAM" id="SSF50156">
    <property type="entry name" value="PDZ domain-like"/>
    <property type="match status" value="1"/>
</dbReference>
<protein>
    <submittedName>
        <fullName evidence="4">Aldolase-type TIM barrel</fullName>
    </submittedName>
</protein>
<dbReference type="InterPro" id="IPR007549">
    <property type="entry name" value="DUF512"/>
</dbReference>
<dbReference type="Proteomes" id="UP000045545">
    <property type="component" value="Unassembled WGS sequence"/>
</dbReference>
<name>A0A0E4C829_9FIRM</name>
<organism evidence="4 5">
    <name type="scientific">Syntrophomonas zehnderi OL-4</name>
    <dbReference type="NCBI Taxonomy" id="690567"/>
    <lineage>
        <taxon>Bacteria</taxon>
        <taxon>Bacillati</taxon>
        <taxon>Bacillota</taxon>
        <taxon>Clostridia</taxon>
        <taxon>Eubacteriales</taxon>
        <taxon>Syntrophomonadaceae</taxon>
        <taxon>Syntrophomonas</taxon>
    </lineage>
</organism>
<feature type="domain" description="DUF512" evidence="1">
    <location>
        <begin position="219"/>
        <end position="420"/>
    </location>
</feature>
<dbReference type="RefSeq" id="WP_198142809.1">
    <property type="nucleotide sequence ID" value="NZ_CGIH01000010.1"/>
</dbReference>
<dbReference type="Pfam" id="PF17820">
    <property type="entry name" value="PDZ_6"/>
    <property type="match status" value="1"/>
</dbReference>
<accession>A0A0E4C829</accession>
<dbReference type="Pfam" id="PF04459">
    <property type="entry name" value="DUF512"/>
    <property type="match status" value="1"/>
</dbReference>
<sequence length="433" mass="49119">MTVEIKNVRANSVGAEMEIEAGDILLSINNQPINDILDYQYYAQDDCLQVEIMKSNQEIWSLEIEKDYDEDLGLEFEGIVFDQMKACSNRCIFCFVDQLPRKMRKTLYVKDDDYRYSFLYGNYITLTNLSEDDWRKIIKMRLSPLYISVHCTQGELRSQMLQNPRAAGIKADLARLKEAGIQVHTQIVLCPGVNDGQVLNQTITELAEYYPAVQSVGIVPVGLTGYREKLPELKPVSRQQAKQLIKTIDRYQQRFRRQTGQGFVYLADEFYLRAQMDLPPDEYYDDYCQLENGIGLSRLLLEEFEQIIPSLPSAIEKREVIIITGLSAAPVLELIQARLSTISGLNLKLLPVENRFFGGAISVAGLLTGRDIIDALGQTYKGNVVLIPEVLLRDGQETLLDDITIQDIRESSRAKIDVVDGTAEDLINKILGR</sequence>
<proteinExistence type="predicted"/>
<dbReference type="InterPro" id="IPR045375">
    <property type="entry name" value="Put_radical_SAM-like_N"/>
</dbReference>
<dbReference type="Pfam" id="PF19238">
    <property type="entry name" value="Radical_SAM_2"/>
    <property type="match status" value="1"/>
</dbReference>
<dbReference type="InterPro" id="IPR036034">
    <property type="entry name" value="PDZ_sf"/>
</dbReference>
<dbReference type="SUPFAM" id="SSF102114">
    <property type="entry name" value="Radical SAM enzymes"/>
    <property type="match status" value="1"/>
</dbReference>
<dbReference type="EMBL" id="CGIH01000010">
    <property type="protein sequence ID" value="CFX21161.1"/>
    <property type="molecule type" value="Genomic_DNA"/>
</dbReference>
<evidence type="ECO:0000259" key="2">
    <source>
        <dbReference type="Pfam" id="PF17820"/>
    </source>
</evidence>
<dbReference type="InterPro" id="IPR013785">
    <property type="entry name" value="Aldolase_TIM"/>
</dbReference>
<dbReference type="Gene3D" id="3.20.20.70">
    <property type="entry name" value="Aldolase class I"/>
    <property type="match status" value="1"/>
</dbReference>
<dbReference type="AlphaFoldDB" id="A0A0E4C829"/>
<reference evidence="4 5" key="1">
    <citation type="submission" date="2015-03" db="EMBL/GenBank/DDBJ databases">
        <authorList>
            <person name="Murphy D."/>
        </authorList>
    </citation>
    <scope>NUCLEOTIDE SEQUENCE [LARGE SCALE GENOMIC DNA]</scope>
    <source>
        <strain evidence="4 5">OL-4</strain>
    </source>
</reference>
<keyword evidence="5" id="KW-1185">Reference proteome</keyword>